<keyword evidence="3 5" id="KW-1133">Transmembrane helix</keyword>
<feature type="transmembrane region" description="Helical" evidence="5">
    <location>
        <begin position="82"/>
        <end position="102"/>
    </location>
</feature>
<comment type="subcellular location">
    <subcellularLocation>
        <location evidence="1">Membrane</location>
        <topology evidence="1">Multi-pass membrane protein</topology>
    </subcellularLocation>
</comment>
<dbReference type="InterPro" id="IPR015672">
    <property type="entry name" value="GPHR/GTG"/>
</dbReference>
<feature type="transmembrane region" description="Helical" evidence="5">
    <location>
        <begin position="337"/>
        <end position="355"/>
    </location>
</feature>
<dbReference type="Pfam" id="PF12430">
    <property type="entry name" value="ABA_GPCR"/>
    <property type="match status" value="1"/>
</dbReference>
<dbReference type="PANTHER" id="PTHR15948:SF0">
    <property type="entry name" value="GOLGI PH REGULATOR A-RELATED"/>
    <property type="match status" value="1"/>
</dbReference>
<evidence type="ECO:0000256" key="2">
    <source>
        <dbReference type="ARBA" id="ARBA00022692"/>
    </source>
</evidence>
<dbReference type="AlphaFoldDB" id="A0A0C3DVW2"/>
<reference evidence="8 9" key="1">
    <citation type="submission" date="2014-04" db="EMBL/GenBank/DDBJ databases">
        <authorList>
            <consortium name="DOE Joint Genome Institute"/>
            <person name="Kuo A."/>
            <person name="Martino E."/>
            <person name="Perotto S."/>
            <person name="Kohler A."/>
            <person name="Nagy L.G."/>
            <person name="Floudas D."/>
            <person name="Copeland A."/>
            <person name="Barry K.W."/>
            <person name="Cichocki N."/>
            <person name="Veneault-Fourrey C."/>
            <person name="LaButti K."/>
            <person name="Lindquist E.A."/>
            <person name="Lipzen A."/>
            <person name="Lundell T."/>
            <person name="Morin E."/>
            <person name="Murat C."/>
            <person name="Sun H."/>
            <person name="Tunlid A."/>
            <person name="Henrissat B."/>
            <person name="Grigoriev I.V."/>
            <person name="Hibbett D.S."/>
            <person name="Martin F."/>
            <person name="Nordberg H.P."/>
            <person name="Cantor M.N."/>
            <person name="Hua S.X."/>
        </authorList>
    </citation>
    <scope>NUCLEOTIDE SEQUENCE [LARGE SCALE GENOMIC DNA]</scope>
    <source>
        <strain evidence="8 9">Zn</strain>
    </source>
</reference>
<protein>
    <recommendedName>
        <fullName evidence="10">Abscisic acid G-protein coupled receptor-like domain-containing protein</fullName>
    </recommendedName>
</protein>
<proteinExistence type="predicted"/>
<evidence type="ECO:0000313" key="8">
    <source>
        <dbReference type="EMBL" id="KIN06213.1"/>
    </source>
</evidence>
<evidence type="ECO:0000259" key="7">
    <source>
        <dbReference type="Pfam" id="PF12537"/>
    </source>
</evidence>
<dbReference type="Pfam" id="PF12537">
    <property type="entry name" value="GPHR_N"/>
    <property type="match status" value="1"/>
</dbReference>
<evidence type="ECO:0000256" key="1">
    <source>
        <dbReference type="ARBA" id="ARBA00004141"/>
    </source>
</evidence>
<keyword evidence="4 5" id="KW-0472">Membrane</keyword>
<dbReference type="Proteomes" id="UP000054321">
    <property type="component" value="Unassembled WGS sequence"/>
</dbReference>
<feature type="transmembrane region" description="Helical" evidence="5">
    <location>
        <begin position="161"/>
        <end position="180"/>
    </location>
</feature>
<keyword evidence="2 5" id="KW-0812">Transmembrane</keyword>
<feature type="domain" description="Abscisic acid G-protein coupled receptor-like" evidence="6">
    <location>
        <begin position="329"/>
        <end position="510"/>
    </location>
</feature>
<dbReference type="InterPro" id="IPR025969">
    <property type="entry name" value="ABA_GPCR_dom"/>
</dbReference>
<feature type="transmembrane region" description="Helical" evidence="5">
    <location>
        <begin position="207"/>
        <end position="228"/>
    </location>
</feature>
<organism evidence="8 9">
    <name type="scientific">Oidiodendron maius (strain Zn)</name>
    <dbReference type="NCBI Taxonomy" id="913774"/>
    <lineage>
        <taxon>Eukaryota</taxon>
        <taxon>Fungi</taxon>
        <taxon>Dikarya</taxon>
        <taxon>Ascomycota</taxon>
        <taxon>Pezizomycotina</taxon>
        <taxon>Leotiomycetes</taxon>
        <taxon>Leotiomycetes incertae sedis</taxon>
        <taxon>Myxotrichaceae</taxon>
        <taxon>Oidiodendron</taxon>
    </lineage>
</organism>
<dbReference type="InterPro" id="IPR022535">
    <property type="entry name" value="Golgi_pH-regulator_cons_dom"/>
</dbReference>
<feature type="transmembrane region" description="Helical" evidence="5">
    <location>
        <begin position="405"/>
        <end position="422"/>
    </location>
</feature>
<dbReference type="PANTHER" id="PTHR15948">
    <property type="entry name" value="G-PROTEIN COUPLED RECEPTOR 89-RELATED"/>
    <property type="match status" value="1"/>
</dbReference>
<evidence type="ECO:0000256" key="4">
    <source>
        <dbReference type="ARBA" id="ARBA00023136"/>
    </source>
</evidence>
<reference evidence="9" key="2">
    <citation type="submission" date="2015-01" db="EMBL/GenBank/DDBJ databases">
        <title>Evolutionary Origins and Diversification of the Mycorrhizal Mutualists.</title>
        <authorList>
            <consortium name="DOE Joint Genome Institute"/>
            <consortium name="Mycorrhizal Genomics Consortium"/>
            <person name="Kohler A."/>
            <person name="Kuo A."/>
            <person name="Nagy L.G."/>
            <person name="Floudas D."/>
            <person name="Copeland A."/>
            <person name="Barry K.W."/>
            <person name="Cichocki N."/>
            <person name="Veneault-Fourrey C."/>
            <person name="LaButti K."/>
            <person name="Lindquist E.A."/>
            <person name="Lipzen A."/>
            <person name="Lundell T."/>
            <person name="Morin E."/>
            <person name="Murat C."/>
            <person name="Riley R."/>
            <person name="Ohm R."/>
            <person name="Sun H."/>
            <person name="Tunlid A."/>
            <person name="Henrissat B."/>
            <person name="Grigoriev I.V."/>
            <person name="Hibbett D.S."/>
            <person name="Martin F."/>
        </authorList>
    </citation>
    <scope>NUCLEOTIDE SEQUENCE [LARGE SCALE GENOMIC DNA]</scope>
    <source>
        <strain evidence="9">Zn</strain>
    </source>
</reference>
<dbReference type="EMBL" id="KN832871">
    <property type="protein sequence ID" value="KIN06213.1"/>
    <property type="molecule type" value="Genomic_DNA"/>
</dbReference>
<dbReference type="HOGENOM" id="CLU_039213_0_0_1"/>
<keyword evidence="9" id="KW-1185">Reference proteome</keyword>
<feature type="domain" description="Golgi pH regulator conserved" evidence="7">
    <location>
        <begin position="201"/>
        <end position="264"/>
    </location>
</feature>
<evidence type="ECO:0000313" key="9">
    <source>
        <dbReference type="Proteomes" id="UP000054321"/>
    </source>
</evidence>
<dbReference type="OrthoDB" id="264392at2759"/>
<gene>
    <name evidence="8" type="ORF">OIDMADRAFT_113199</name>
</gene>
<dbReference type="FunCoup" id="A0A0C3DVW2">
    <property type="interactions" value="218"/>
</dbReference>
<evidence type="ECO:0000259" key="6">
    <source>
        <dbReference type="Pfam" id="PF12430"/>
    </source>
</evidence>
<dbReference type="InParanoid" id="A0A0C3DVW2"/>
<evidence type="ECO:0000256" key="5">
    <source>
        <dbReference type="SAM" id="Phobius"/>
    </source>
</evidence>
<accession>A0A0C3DVW2</accession>
<evidence type="ECO:0000256" key="3">
    <source>
        <dbReference type="ARBA" id="ARBA00022989"/>
    </source>
</evidence>
<evidence type="ECO:0008006" key="10">
    <source>
        <dbReference type="Google" id="ProtNLM"/>
    </source>
</evidence>
<dbReference type="STRING" id="913774.A0A0C3DVW2"/>
<feature type="transmembrane region" description="Helical" evidence="5">
    <location>
        <begin position="489"/>
        <end position="508"/>
    </location>
</feature>
<feature type="transmembrane region" description="Helical" evidence="5">
    <location>
        <begin position="20"/>
        <end position="41"/>
    </location>
</feature>
<name>A0A0C3DVW2_OIDMZ</name>
<feature type="transmembrane region" description="Helical" evidence="5">
    <location>
        <begin position="443"/>
        <end position="462"/>
    </location>
</feature>
<dbReference type="GO" id="GO:0016020">
    <property type="term" value="C:membrane"/>
    <property type="evidence" value="ECO:0007669"/>
    <property type="project" value="UniProtKB-SubCell"/>
</dbReference>
<sequence length="532" mass="57963">MPGYRHRTATGSESFITLTFHSIPFILTFLAVTVLALYKLFPTVSGIQQSKDGEGHYLPSDAPQSLRESHAAHGQRSARRRAVAMTFSTTIALSAVLAELILCEISSSLNPGARSLALRITIPTLLFYLIVLIPFLELQSIITASGWSLKRTSKGQIPKMAWLLQALGFTLWVMGFWWLGKGIPGTYIYSIVGQEGKGLGEACLERVGIIGVSIMALLSGFAAVSAPWQTFMARTRQVTEADVARKQAGLDATNEMLEAKKSRLRALQHKVAESPVEGFMTKVIGTIRGGGDAQEIKALQLEIAGLETMAINLSSSLSLLQNRLAYSRRSSSPVGRLCLVPASYGFAIYCIYRILTTSLAALRRLFSSDATAFTTSNSDPINRVLSLIANTFHPTLDQLAWSRQISFALSGIILLASFNSVLQTFHMLTKLSPSLVHQAQANLALLVAQVCATYMISSVLLLRSNLPSEMRSAVSEALGSPLEPGFVEAWFDGWFLSASLATAAGIWVGRSFSRDGWDWDDEDGDVEMQKRS</sequence>
<feature type="transmembrane region" description="Helical" evidence="5">
    <location>
        <begin position="122"/>
        <end position="149"/>
    </location>
</feature>